<proteinExistence type="predicted"/>
<reference evidence="4 5" key="1">
    <citation type="journal article" date="2019" name="Nat. Med.">
        <title>A library of human gut bacterial isolates paired with longitudinal multiomics data enables mechanistic microbiome research.</title>
        <authorList>
            <person name="Poyet M."/>
            <person name="Groussin M."/>
            <person name="Gibbons S.M."/>
            <person name="Avila-Pacheco J."/>
            <person name="Jiang X."/>
            <person name="Kearney S.M."/>
            <person name="Perrotta A.R."/>
            <person name="Berdy B."/>
            <person name="Zhao S."/>
            <person name="Lieberman T.D."/>
            <person name="Swanson P.K."/>
            <person name="Smith M."/>
            <person name="Roesemann S."/>
            <person name="Alexander J.E."/>
            <person name="Rich S.A."/>
            <person name="Livny J."/>
            <person name="Vlamakis H."/>
            <person name="Clish C."/>
            <person name="Bullock K."/>
            <person name="Deik A."/>
            <person name="Scott J."/>
            <person name="Pierce K.A."/>
            <person name="Xavier R.J."/>
            <person name="Alm E.J."/>
        </authorList>
    </citation>
    <scope>NUCLEOTIDE SEQUENCE [LARGE SCALE GENOMIC DNA]</scope>
    <source>
        <strain evidence="2 4">BIOML-A4</strain>
        <strain evidence="3 5">BIOML-A5</strain>
    </source>
</reference>
<dbReference type="GO" id="GO:0003677">
    <property type="term" value="F:DNA binding"/>
    <property type="evidence" value="ECO:0007669"/>
    <property type="project" value="InterPro"/>
</dbReference>
<dbReference type="CDD" id="cd00093">
    <property type="entry name" value="HTH_XRE"/>
    <property type="match status" value="1"/>
</dbReference>
<dbReference type="InterPro" id="IPR010982">
    <property type="entry name" value="Lambda_DNA-bd_dom_sf"/>
</dbReference>
<evidence type="ECO:0000313" key="2">
    <source>
        <dbReference type="EMBL" id="MSA89066.1"/>
    </source>
</evidence>
<evidence type="ECO:0000313" key="3">
    <source>
        <dbReference type="EMBL" id="MSC32820.1"/>
    </source>
</evidence>
<dbReference type="InterPro" id="IPR001387">
    <property type="entry name" value="Cro/C1-type_HTH"/>
</dbReference>
<dbReference type="PROSITE" id="PS50943">
    <property type="entry name" value="HTH_CROC1"/>
    <property type="match status" value="1"/>
</dbReference>
<dbReference type="OrthoDB" id="9798912at2"/>
<comment type="caution">
    <text evidence="2">The sequence shown here is derived from an EMBL/GenBank/DDBJ whole genome shotgun (WGS) entry which is preliminary data.</text>
</comment>
<evidence type="ECO:0000313" key="4">
    <source>
        <dbReference type="Proteomes" id="UP000433575"/>
    </source>
</evidence>
<dbReference type="RefSeq" id="WP_154238443.1">
    <property type="nucleotide sequence ID" value="NZ_CALJPI010000125.1"/>
</dbReference>
<accession>A0A6N7S6Y1</accession>
<dbReference type="Pfam" id="PF01381">
    <property type="entry name" value="HTH_3"/>
    <property type="match status" value="1"/>
</dbReference>
<organism evidence="2 4">
    <name type="scientific">Holdemania massiliensis</name>
    <dbReference type="NCBI Taxonomy" id="1468449"/>
    <lineage>
        <taxon>Bacteria</taxon>
        <taxon>Bacillati</taxon>
        <taxon>Bacillota</taxon>
        <taxon>Erysipelotrichia</taxon>
        <taxon>Erysipelotrichales</taxon>
        <taxon>Erysipelotrichaceae</taxon>
        <taxon>Holdemania</taxon>
    </lineage>
</organism>
<feature type="domain" description="HTH cro/C1-type" evidence="1">
    <location>
        <begin position="12"/>
        <end position="67"/>
    </location>
</feature>
<dbReference type="EMBL" id="WKPJ01000007">
    <property type="protein sequence ID" value="MSA89066.1"/>
    <property type="molecule type" value="Genomic_DNA"/>
</dbReference>
<dbReference type="Gene3D" id="1.10.260.40">
    <property type="entry name" value="lambda repressor-like DNA-binding domains"/>
    <property type="match status" value="1"/>
</dbReference>
<gene>
    <name evidence="3" type="ORF">GKD88_06780</name>
    <name evidence="2" type="ORF">GKE08_06985</name>
</gene>
<dbReference type="Proteomes" id="UP000480929">
    <property type="component" value="Unassembled WGS sequence"/>
</dbReference>
<dbReference type="EMBL" id="WKPI01000008">
    <property type="protein sequence ID" value="MSC32820.1"/>
    <property type="molecule type" value="Genomic_DNA"/>
</dbReference>
<protein>
    <submittedName>
        <fullName evidence="2">Helix-turn-helix domain-containing protein</fullName>
    </submittedName>
</protein>
<evidence type="ECO:0000259" key="1">
    <source>
        <dbReference type="PROSITE" id="PS50943"/>
    </source>
</evidence>
<evidence type="ECO:0000313" key="5">
    <source>
        <dbReference type="Proteomes" id="UP000480929"/>
    </source>
</evidence>
<sequence>MEYPKKALGVMLRHNRIDQNISLRTLAQRTGISAMYLSDVENGVQRPADYTLRKLFSELALPYDPDLIWQSDFSLAPLYQAILDFRMEVRDQLAEQLNARRESLMASCHCAQFLLARWIVQVSRGENRSAETLALKASLMQMEAGLEGTDLCWYQLYLGIHEKALDEVESALHWLIQAAKSGQDEGVKALIDYHHADCLIRLHQPQSALLMNQRALDQFSHGGYFVRAIHTRIHQIDLFLNDEPAHAQALALRVRQEAEQFQCPHARLMAEERLALAALLLNQPEAALAHAQACVEVIHRPALLICGALAAYQCHRPEECQFFINRGMAECRRKKQTDTTFRWIEALLHQDLKQLIQFSLQPDPLAGPLQKKLLLLRFQTLEEAGETQMACTLIQQACL</sequence>
<dbReference type="Proteomes" id="UP000433575">
    <property type="component" value="Unassembled WGS sequence"/>
</dbReference>
<keyword evidence="5" id="KW-1185">Reference proteome</keyword>
<dbReference type="AlphaFoldDB" id="A0A6N7S6Y1"/>
<dbReference type="SMART" id="SM00530">
    <property type="entry name" value="HTH_XRE"/>
    <property type="match status" value="1"/>
</dbReference>
<dbReference type="SUPFAM" id="SSF47413">
    <property type="entry name" value="lambda repressor-like DNA-binding domains"/>
    <property type="match status" value="1"/>
</dbReference>
<name>A0A6N7S6Y1_9FIRM</name>